<feature type="chain" id="PRO_5014161180" evidence="1">
    <location>
        <begin position="24"/>
        <end position="161"/>
    </location>
</feature>
<evidence type="ECO:0000256" key="1">
    <source>
        <dbReference type="SAM" id="SignalP"/>
    </source>
</evidence>
<gene>
    <name evidence="2" type="ORF">CRG98_034379</name>
</gene>
<feature type="signal peptide" evidence="1">
    <location>
        <begin position="1"/>
        <end position="23"/>
    </location>
</feature>
<proteinExistence type="predicted"/>
<evidence type="ECO:0000313" key="3">
    <source>
        <dbReference type="Proteomes" id="UP000233551"/>
    </source>
</evidence>
<evidence type="ECO:0000313" key="2">
    <source>
        <dbReference type="EMBL" id="PKI45231.1"/>
    </source>
</evidence>
<organism evidence="2 3">
    <name type="scientific">Punica granatum</name>
    <name type="common">Pomegranate</name>
    <dbReference type="NCBI Taxonomy" id="22663"/>
    <lineage>
        <taxon>Eukaryota</taxon>
        <taxon>Viridiplantae</taxon>
        <taxon>Streptophyta</taxon>
        <taxon>Embryophyta</taxon>
        <taxon>Tracheophyta</taxon>
        <taxon>Spermatophyta</taxon>
        <taxon>Magnoliopsida</taxon>
        <taxon>eudicotyledons</taxon>
        <taxon>Gunneridae</taxon>
        <taxon>Pentapetalae</taxon>
        <taxon>rosids</taxon>
        <taxon>malvids</taxon>
        <taxon>Myrtales</taxon>
        <taxon>Lythraceae</taxon>
        <taxon>Punica</taxon>
    </lineage>
</organism>
<name>A0A2I0IMJ1_PUNGR</name>
<dbReference type="EMBL" id="PGOL01002754">
    <property type="protein sequence ID" value="PKI45231.1"/>
    <property type="molecule type" value="Genomic_DNA"/>
</dbReference>
<keyword evidence="3" id="KW-1185">Reference proteome</keyword>
<accession>A0A2I0IMJ1</accession>
<sequence length="161" mass="17852">MDHFKFWIRSMTMLIRLIFQIRGRILLKRRGMIRLGVKPTSLGRKDFVMRIVGTMMGLKHTSSEVGFVKRELMHKISEAYMCPSGPITRAKEIGAVPGSSSIVNSISLSGGRPGLLKRFNVPVTTVGVASASRFVKANTLLCVIGLFAWPADLTIDPPPRR</sequence>
<keyword evidence="1" id="KW-0732">Signal</keyword>
<comment type="caution">
    <text evidence="2">The sequence shown here is derived from an EMBL/GenBank/DDBJ whole genome shotgun (WGS) entry which is preliminary data.</text>
</comment>
<protein>
    <submittedName>
        <fullName evidence="2">Uncharacterized protein</fullName>
    </submittedName>
</protein>
<dbReference type="AlphaFoldDB" id="A0A2I0IMJ1"/>
<dbReference type="Proteomes" id="UP000233551">
    <property type="component" value="Unassembled WGS sequence"/>
</dbReference>
<reference evidence="2 3" key="1">
    <citation type="submission" date="2017-11" db="EMBL/GenBank/DDBJ databases">
        <title>De-novo sequencing of pomegranate (Punica granatum L.) genome.</title>
        <authorList>
            <person name="Akparov Z."/>
            <person name="Amiraslanov A."/>
            <person name="Hajiyeva S."/>
            <person name="Abbasov M."/>
            <person name="Kaur K."/>
            <person name="Hamwieh A."/>
            <person name="Solovyev V."/>
            <person name="Salamov A."/>
            <person name="Braich B."/>
            <person name="Kosarev P."/>
            <person name="Mahmoud A."/>
            <person name="Hajiyev E."/>
            <person name="Babayeva S."/>
            <person name="Izzatullayeva V."/>
            <person name="Mammadov A."/>
            <person name="Mammadov A."/>
            <person name="Sharifova S."/>
            <person name="Ojaghi J."/>
            <person name="Eynullazada K."/>
            <person name="Bayramov B."/>
            <person name="Abdulazimova A."/>
            <person name="Shahmuradov I."/>
        </authorList>
    </citation>
    <scope>NUCLEOTIDE SEQUENCE [LARGE SCALE GENOMIC DNA]</scope>
    <source>
        <strain evidence="3">cv. AG2017</strain>
        <tissue evidence="2">Leaf</tissue>
    </source>
</reference>